<evidence type="ECO:0000256" key="5">
    <source>
        <dbReference type="SAM" id="MobiDB-lite"/>
    </source>
</evidence>
<dbReference type="EMBL" id="BLXT01006082">
    <property type="protein sequence ID" value="GFO28820.1"/>
    <property type="molecule type" value="Genomic_DNA"/>
</dbReference>
<feature type="compositionally biased region" description="Polar residues" evidence="5">
    <location>
        <begin position="377"/>
        <end position="389"/>
    </location>
</feature>
<keyword evidence="2 6" id="KW-0812">Transmembrane</keyword>
<evidence type="ECO:0000259" key="7">
    <source>
        <dbReference type="PROSITE" id="PS50262"/>
    </source>
</evidence>
<evidence type="ECO:0000256" key="4">
    <source>
        <dbReference type="ARBA" id="ARBA00023136"/>
    </source>
</evidence>
<keyword evidence="9" id="KW-1185">Reference proteome</keyword>
<evidence type="ECO:0000256" key="2">
    <source>
        <dbReference type="ARBA" id="ARBA00022692"/>
    </source>
</evidence>
<dbReference type="InterPro" id="IPR052954">
    <property type="entry name" value="GPCR-Ligand_Int"/>
</dbReference>
<dbReference type="SUPFAM" id="SSF81321">
    <property type="entry name" value="Family A G protein-coupled receptor-like"/>
    <property type="match status" value="1"/>
</dbReference>
<evidence type="ECO:0000256" key="1">
    <source>
        <dbReference type="ARBA" id="ARBA00004370"/>
    </source>
</evidence>
<dbReference type="PANTHER" id="PTHR46641">
    <property type="entry name" value="FMRFAMIDE RECEPTOR-RELATED"/>
    <property type="match status" value="1"/>
</dbReference>
<dbReference type="AlphaFoldDB" id="A0AAV4CAY3"/>
<keyword evidence="8" id="KW-0675">Receptor</keyword>
<dbReference type="GO" id="GO:0016020">
    <property type="term" value="C:membrane"/>
    <property type="evidence" value="ECO:0007669"/>
    <property type="project" value="UniProtKB-SubCell"/>
</dbReference>
<dbReference type="PROSITE" id="PS50262">
    <property type="entry name" value="G_PROTEIN_RECEP_F1_2"/>
    <property type="match status" value="1"/>
</dbReference>
<sequence length="564" mass="62979">MRFRIGIWNTEKEKEEEMKKEKSRHPKLVAVHYIQLTVFPVLLLQGILGNALAIPTLVSLGRSAWSTLLYLALLGVTDLIVLFSRCGDAWYMRITGTSLSEQMIDASDAVCRTYHFAFAFVTHINRWLMVAAAVEMMIATKWPGQTHKACTRERARYVITLLTLILICLDINHFWTHGVPKRPRYGCGYIEGFSTNFRDWIWPALDNSVTLALPLLAVSICFLVTAITLINRPADREEELRTIMRKYFLELPALIDFRHVLFVLSLLFLVQSTFETTVSVIMLLVAKGYLVIDDCESQIDMERTLGLLKTIEITLMFFLCSTKIYLYVGLSPSFRARLWKGLGKMGCKMTRLCTFPCDKHRWTLVARDDENTRRRSTASSKHATGQITTEGEDYLQTEPRTTLGDSYEPGSAARGFSEPGNGTAFGNRPGTAAQGNHLGDGLDMPPDNMYGFIEPSPNAAASHCNGPSMPPPFIHDNCSYPSYSANSRGEDYMRRNGAVGGSGAPDSRAAPKPPHNRPYLYVPERPRVPSRGDDSSIALNTNSNRPAGFTQGNGRGLSFGDHLV</sequence>
<keyword evidence="3 6" id="KW-1133">Transmembrane helix</keyword>
<feature type="transmembrane region" description="Helical" evidence="6">
    <location>
        <begin position="28"/>
        <end position="52"/>
    </location>
</feature>
<dbReference type="Gene3D" id="1.20.1070.10">
    <property type="entry name" value="Rhodopsin 7-helix transmembrane proteins"/>
    <property type="match status" value="1"/>
</dbReference>
<reference evidence="8 9" key="1">
    <citation type="journal article" date="2021" name="Elife">
        <title>Chloroplast acquisition without the gene transfer in kleptoplastic sea slugs, Plakobranchus ocellatus.</title>
        <authorList>
            <person name="Maeda T."/>
            <person name="Takahashi S."/>
            <person name="Yoshida T."/>
            <person name="Shimamura S."/>
            <person name="Takaki Y."/>
            <person name="Nagai Y."/>
            <person name="Toyoda A."/>
            <person name="Suzuki Y."/>
            <person name="Arimoto A."/>
            <person name="Ishii H."/>
            <person name="Satoh N."/>
            <person name="Nishiyama T."/>
            <person name="Hasebe M."/>
            <person name="Maruyama T."/>
            <person name="Minagawa J."/>
            <person name="Obokata J."/>
            <person name="Shigenobu S."/>
        </authorList>
    </citation>
    <scope>NUCLEOTIDE SEQUENCE [LARGE SCALE GENOMIC DNA]</scope>
</reference>
<accession>A0AAV4CAY3</accession>
<feature type="domain" description="G-protein coupled receptors family 1 profile" evidence="7">
    <location>
        <begin position="49"/>
        <end position="327"/>
    </location>
</feature>
<dbReference type="InterPro" id="IPR017452">
    <property type="entry name" value="GPCR_Rhodpsn_7TM"/>
</dbReference>
<feature type="region of interest" description="Disordered" evidence="5">
    <location>
        <begin position="489"/>
        <end position="564"/>
    </location>
</feature>
<feature type="compositionally biased region" description="Basic and acidic residues" evidence="5">
    <location>
        <begin position="524"/>
        <end position="534"/>
    </location>
</feature>
<feature type="region of interest" description="Disordered" evidence="5">
    <location>
        <begin position="369"/>
        <end position="448"/>
    </location>
</feature>
<dbReference type="PANTHER" id="PTHR46641:SF25">
    <property type="entry name" value="CNMAMIDE RECEPTOR-RELATED"/>
    <property type="match status" value="1"/>
</dbReference>
<name>A0AAV4CAY3_9GAST</name>
<dbReference type="Proteomes" id="UP000735302">
    <property type="component" value="Unassembled WGS sequence"/>
</dbReference>
<evidence type="ECO:0000313" key="9">
    <source>
        <dbReference type="Proteomes" id="UP000735302"/>
    </source>
</evidence>
<keyword evidence="4 6" id="KW-0472">Membrane</keyword>
<feature type="transmembrane region" description="Helical" evidence="6">
    <location>
        <begin position="276"/>
        <end position="292"/>
    </location>
</feature>
<comment type="subcellular location">
    <subcellularLocation>
        <location evidence="1">Membrane</location>
    </subcellularLocation>
</comment>
<evidence type="ECO:0000256" key="6">
    <source>
        <dbReference type="SAM" id="Phobius"/>
    </source>
</evidence>
<feature type="transmembrane region" description="Helical" evidence="6">
    <location>
        <begin position="313"/>
        <end position="330"/>
    </location>
</feature>
<protein>
    <submittedName>
        <fullName evidence="8">FMRFamide receptor</fullName>
    </submittedName>
</protein>
<feature type="transmembrane region" description="Helical" evidence="6">
    <location>
        <begin position="211"/>
        <end position="230"/>
    </location>
</feature>
<evidence type="ECO:0000313" key="8">
    <source>
        <dbReference type="EMBL" id="GFO28820.1"/>
    </source>
</evidence>
<feature type="transmembrane region" description="Helical" evidence="6">
    <location>
        <begin position="251"/>
        <end position="270"/>
    </location>
</feature>
<gene>
    <name evidence="8" type="ORF">PoB_005532500</name>
</gene>
<evidence type="ECO:0000256" key="3">
    <source>
        <dbReference type="ARBA" id="ARBA00022989"/>
    </source>
</evidence>
<proteinExistence type="predicted"/>
<feature type="transmembrane region" description="Helical" evidence="6">
    <location>
        <begin position="157"/>
        <end position="175"/>
    </location>
</feature>
<comment type="caution">
    <text evidence="8">The sequence shown here is derived from an EMBL/GenBank/DDBJ whole genome shotgun (WGS) entry which is preliminary data.</text>
</comment>
<feature type="transmembrane region" description="Helical" evidence="6">
    <location>
        <begin position="64"/>
        <end position="83"/>
    </location>
</feature>
<organism evidence="8 9">
    <name type="scientific">Plakobranchus ocellatus</name>
    <dbReference type="NCBI Taxonomy" id="259542"/>
    <lineage>
        <taxon>Eukaryota</taxon>
        <taxon>Metazoa</taxon>
        <taxon>Spiralia</taxon>
        <taxon>Lophotrochozoa</taxon>
        <taxon>Mollusca</taxon>
        <taxon>Gastropoda</taxon>
        <taxon>Heterobranchia</taxon>
        <taxon>Euthyneura</taxon>
        <taxon>Panpulmonata</taxon>
        <taxon>Sacoglossa</taxon>
        <taxon>Placobranchoidea</taxon>
        <taxon>Plakobranchidae</taxon>
        <taxon>Plakobranchus</taxon>
    </lineage>
</organism>